<evidence type="ECO:0000313" key="1">
    <source>
        <dbReference type="EMBL" id="SMO56931.1"/>
    </source>
</evidence>
<dbReference type="RefSeq" id="WP_142453863.1">
    <property type="nucleotide sequence ID" value="NZ_FXTP01000005.1"/>
</dbReference>
<name>A0A521CDS2_9BACT</name>
<evidence type="ECO:0000313" key="2">
    <source>
        <dbReference type="Proteomes" id="UP000317557"/>
    </source>
</evidence>
<keyword evidence="2" id="KW-1185">Reference proteome</keyword>
<organism evidence="1 2">
    <name type="scientific">Gracilimonas mengyeensis</name>
    <dbReference type="NCBI Taxonomy" id="1302730"/>
    <lineage>
        <taxon>Bacteria</taxon>
        <taxon>Pseudomonadati</taxon>
        <taxon>Balneolota</taxon>
        <taxon>Balneolia</taxon>
        <taxon>Balneolales</taxon>
        <taxon>Balneolaceae</taxon>
        <taxon>Gracilimonas</taxon>
    </lineage>
</organism>
<reference evidence="1 2" key="1">
    <citation type="submission" date="2017-05" db="EMBL/GenBank/DDBJ databases">
        <authorList>
            <person name="Varghese N."/>
            <person name="Submissions S."/>
        </authorList>
    </citation>
    <scope>NUCLEOTIDE SEQUENCE [LARGE SCALE GENOMIC DNA]</scope>
    <source>
        <strain evidence="1 2">DSM 21985</strain>
    </source>
</reference>
<dbReference type="OrthoDB" id="1441229at2"/>
<dbReference type="Proteomes" id="UP000317557">
    <property type="component" value="Unassembled WGS sequence"/>
</dbReference>
<gene>
    <name evidence="1" type="ORF">SAMN06265219_10531</name>
</gene>
<protein>
    <submittedName>
        <fullName evidence="1">Uncharacterized protein</fullName>
    </submittedName>
</protein>
<proteinExistence type="predicted"/>
<dbReference type="EMBL" id="FXTP01000005">
    <property type="protein sequence ID" value="SMO56931.1"/>
    <property type="molecule type" value="Genomic_DNA"/>
</dbReference>
<accession>A0A521CDS2</accession>
<dbReference type="AlphaFoldDB" id="A0A521CDS2"/>
<sequence>MPLYLSHLLADIQAAHRVNSPEEELESDSLEEHFREVERWLSGDAEHTLSYHCGLKAAAFPPHDQLTEEEIQKICDAFTAMLNSWGFHVDLPDELPLHRKYQLMVGLLDHECTPVHTGMFVFDFCTGYAPGCKLKEYCPCLKIWEGDV</sequence>